<dbReference type="AlphaFoldDB" id="Q24ND8"/>
<dbReference type="EMBL" id="AP008230">
    <property type="protein sequence ID" value="BAE86454.1"/>
    <property type="molecule type" value="Genomic_DNA"/>
</dbReference>
<proteinExistence type="predicted"/>
<dbReference type="Proteomes" id="UP000001946">
    <property type="component" value="Chromosome"/>
</dbReference>
<protein>
    <submittedName>
        <fullName evidence="1">Uncharacterized protein</fullName>
    </submittedName>
</protein>
<dbReference type="STRING" id="138119.DSY4665"/>
<dbReference type="KEGG" id="dsy:DSY4665"/>
<evidence type="ECO:0000313" key="1">
    <source>
        <dbReference type="EMBL" id="BAE86454.1"/>
    </source>
</evidence>
<keyword evidence="2" id="KW-1185">Reference proteome</keyword>
<evidence type="ECO:0000313" key="2">
    <source>
        <dbReference type="Proteomes" id="UP000001946"/>
    </source>
</evidence>
<organism evidence="1 2">
    <name type="scientific">Desulfitobacterium hafniense (strain Y51)</name>
    <dbReference type="NCBI Taxonomy" id="138119"/>
    <lineage>
        <taxon>Bacteria</taxon>
        <taxon>Bacillati</taxon>
        <taxon>Bacillota</taxon>
        <taxon>Clostridia</taxon>
        <taxon>Eubacteriales</taxon>
        <taxon>Desulfitobacteriaceae</taxon>
        <taxon>Desulfitobacterium</taxon>
    </lineage>
</organism>
<reference evidence="1 2" key="1">
    <citation type="journal article" date="2006" name="J. Bacteriol.">
        <title>Complete genome sequence of the dehalorespiring bacterium Desulfitobacterium hafniense Y51 and comparison with Dehalococcoides ethenogenes 195.</title>
        <authorList>
            <person name="Nonaka H."/>
            <person name="Keresztes G."/>
            <person name="Shinoda Y."/>
            <person name="Ikenaga Y."/>
            <person name="Abe M."/>
            <person name="Naito K."/>
            <person name="Inatomi K."/>
            <person name="Furukawa K."/>
            <person name="Inui M."/>
            <person name="Yukawa H."/>
        </authorList>
    </citation>
    <scope>NUCLEOTIDE SEQUENCE [LARGE SCALE GENOMIC DNA]</scope>
    <source>
        <strain evidence="1 2">Y51</strain>
    </source>
</reference>
<accession>Q24ND8</accession>
<dbReference type="HOGENOM" id="CLU_160557_0_0_9"/>
<name>Q24ND8_DESHY</name>
<gene>
    <name evidence="1" type="ordered locus">DSY4665</name>
</gene>
<sequence length="128" mass="15060">MLLRFFQSRRICCHTLLKRFLFIQFIFPHSSLLPIGKGGRNAFQFFAPLDLVSLIVLFVKVIPILIKAVYSRHTFGHSIPVNKLILKKRAGIAHNSDQIQFQLYFFRVYHLLMGSKKHRWFMPVLSFP</sequence>